<dbReference type="PROSITE" id="PS50972">
    <property type="entry name" value="PTERIN_BINDING"/>
    <property type="match status" value="1"/>
</dbReference>
<dbReference type="InterPro" id="IPR006390">
    <property type="entry name" value="DHP_synth_dom"/>
</dbReference>
<dbReference type="NCBIfam" id="TIGR01496">
    <property type="entry name" value="DHPS"/>
    <property type="match status" value="1"/>
</dbReference>
<comment type="catalytic activity">
    <reaction evidence="1">
        <text>(7,8-dihydropterin-6-yl)methyl diphosphate + 4-aminobenzoate = 7,8-dihydropteroate + diphosphate</text>
        <dbReference type="Rhea" id="RHEA:19949"/>
        <dbReference type="ChEBI" id="CHEBI:17836"/>
        <dbReference type="ChEBI" id="CHEBI:17839"/>
        <dbReference type="ChEBI" id="CHEBI:33019"/>
        <dbReference type="ChEBI" id="CHEBI:72950"/>
        <dbReference type="EC" id="2.5.1.15"/>
    </reaction>
</comment>
<dbReference type="RefSeq" id="WP_234994408.1">
    <property type="nucleotide sequence ID" value="NZ_FYEZ01000003.1"/>
</dbReference>
<keyword evidence="10 12" id="KW-0289">Folate biosynthesis</keyword>
<evidence type="ECO:0000313" key="15">
    <source>
        <dbReference type="Proteomes" id="UP000198122"/>
    </source>
</evidence>
<comment type="pathway">
    <text evidence="3 12">Cofactor biosynthesis; tetrahydrofolate biosynthesis; 7,8-dihydrofolate from 2-amino-4-hydroxy-6-hydroxymethyl-7,8-dihydropteridine diphosphate and 4-aminobenzoate: step 1/2.</text>
</comment>
<evidence type="ECO:0000256" key="4">
    <source>
        <dbReference type="ARBA" id="ARBA00009503"/>
    </source>
</evidence>
<protein>
    <recommendedName>
        <fullName evidence="6 12">Dihydropteroate synthase</fullName>
        <shortName evidence="12">DHPS</shortName>
        <ecNumber evidence="5 12">2.5.1.15</ecNumber>
    </recommendedName>
    <alternativeName>
        <fullName evidence="11 12">Dihydropteroate pyrophosphorylase</fullName>
    </alternativeName>
</protein>
<keyword evidence="7 12" id="KW-0808">Transferase</keyword>
<dbReference type="GO" id="GO:0046656">
    <property type="term" value="P:folic acid biosynthetic process"/>
    <property type="evidence" value="ECO:0007669"/>
    <property type="project" value="UniProtKB-KW"/>
</dbReference>
<evidence type="ECO:0000256" key="8">
    <source>
        <dbReference type="ARBA" id="ARBA00022723"/>
    </source>
</evidence>
<dbReference type="Pfam" id="PF00809">
    <property type="entry name" value="Pterin_bind"/>
    <property type="match status" value="1"/>
</dbReference>
<evidence type="ECO:0000256" key="6">
    <source>
        <dbReference type="ARBA" id="ARBA00016919"/>
    </source>
</evidence>
<dbReference type="GO" id="GO:0046654">
    <property type="term" value="P:tetrahydrofolate biosynthetic process"/>
    <property type="evidence" value="ECO:0007669"/>
    <property type="project" value="UniProtKB-UniPathway"/>
</dbReference>
<dbReference type="InterPro" id="IPR011005">
    <property type="entry name" value="Dihydropteroate_synth-like_sf"/>
</dbReference>
<dbReference type="PROSITE" id="PS00793">
    <property type="entry name" value="DHPS_2"/>
    <property type="match status" value="1"/>
</dbReference>
<evidence type="ECO:0000256" key="10">
    <source>
        <dbReference type="ARBA" id="ARBA00022909"/>
    </source>
</evidence>
<dbReference type="AlphaFoldDB" id="A0A212U680"/>
<dbReference type="EC" id="2.5.1.15" evidence="5 12"/>
<dbReference type="GO" id="GO:0004156">
    <property type="term" value="F:dihydropteroate synthase activity"/>
    <property type="evidence" value="ECO:0007669"/>
    <property type="project" value="UniProtKB-EC"/>
</dbReference>
<sequence length="288" mass="30262">MHAPTPRPAPLVMGIVNVTPDSFSDGGRWADPAAAVEQARRLVAQGARIVDVGGESTRPGSARVDEAEELRRVLPVVEALVAEGVTISVDTTRAAVAAETVAAGAGIVNDVSGGLADPEMLPVVARTEADLVLMHWRGHSEDMYAEARYEDVTAEVLAELTERVTAAEEAGIPRERIVLDPGFGFAKRPEHSWELLAGLERFVRGADLLGCRTLVGTSRKGFLGQVRAGLVPVGGADEPAPAPERDAATAATSLLSAQAGAWAVRVHAVTPTVDALGVHARMRPWQEG</sequence>
<evidence type="ECO:0000256" key="2">
    <source>
        <dbReference type="ARBA" id="ARBA00001946"/>
    </source>
</evidence>
<evidence type="ECO:0000256" key="9">
    <source>
        <dbReference type="ARBA" id="ARBA00022842"/>
    </source>
</evidence>
<keyword evidence="15" id="KW-1185">Reference proteome</keyword>
<dbReference type="Gene3D" id="3.20.20.20">
    <property type="entry name" value="Dihydropteroate synthase-like"/>
    <property type="match status" value="1"/>
</dbReference>
<dbReference type="SUPFAM" id="SSF51717">
    <property type="entry name" value="Dihydropteroate synthetase-like"/>
    <property type="match status" value="1"/>
</dbReference>
<evidence type="ECO:0000259" key="13">
    <source>
        <dbReference type="PROSITE" id="PS50972"/>
    </source>
</evidence>
<dbReference type="InterPro" id="IPR000489">
    <property type="entry name" value="Pterin-binding_dom"/>
</dbReference>
<evidence type="ECO:0000256" key="11">
    <source>
        <dbReference type="ARBA" id="ARBA00030193"/>
    </source>
</evidence>
<name>A0A212U680_9MICO</name>
<evidence type="ECO:0000256" key="7">
    <source>
        <dbReference type="ARBA" id="ARBA00022679"/>
    </source>
</evidence>
<evidence type="ECO:0000256" key="12">
    <source>
        <dbReference type="RuleBase" id="RU361205"/>
    </source>
</evidence>
<dbReference type="PANTHER" id="PTHR20941">
    <property type="entry name" value="FOLATE SYNTHESIS PROTEINS"/>
    <property type="match status" value="1"/>
</dbReference>
<dbReference type="FunFam" id="3.20.20.20:FF:000006">
    <property type="entry name" value="Dihydropteroate synthase"/>
    <property type="match status" value="1"/>
</dbReference>
<keyword evidence="9 12" id="KW-0460">Magnesium</keyword>
<dbReference type="GO" id="GO:0005829">
    <property type="term" value="C:cytosol"/>
    <property type="evidence" value="ECO:0007669"/>
    <property type="project" value="TreeGrafter"/>
</dbReference>
<dbReference type="InterPro" id="IPR045031">
    <property type="entry name" value="DHP_synth-like"/>
</dbReference>
<feature type="domain" description="Pterin-binding" evidence="13">
    <location>
        <begin position="10"/>
        <end position="277"/>
    </location>
</feature>
<evidence type="ECO:0000256" key="5">
    <source>
        <dbReference type="ARBA" id="ARBA00012458"/>
    </source>
</evidence>
<comment type="similarity">
    <text evidence="4 12">Belongs to the DHPS family.</text>
</comment>
<dbReference type="GO" id="GO:0046872">
    <property type="term" value="F:metal ion binding"/>
    <property type="evidence" value="ECO:0007669"/>
    <property type="project" value="UniProtKB-KW"/>
</dbReference>
<dbReference type="Proteomes" id="UP000198122">
    <property type="component" value="Unassembled WGS sequence"/>
</dbReference>
<evidence type="ECO:0000256" key="3">
    <source>
        <dbReference type="ARBA" id="ARBA00004763"/>
    </source>
</evidence>
<dbReference type="UniPathway" id="UPA00077">
    <property type="reaction ID" value="UER00156"/>
</dbReference>
<proteinExistence type="inferred from homology"/>
<accession>A0A212U680</accession>
<dbReference type="PANTHER" id="PTHR20941:SF1">
    <property type="entry name" value="FOLIC ACID SYNTHESIS PROTEIN FOL1"/>
    <property type="match status" value="1"/>
</dbReference>
<dbReference type="CDD" id="cd00739">
    <property type="entry name" value="DHPS"/>
    <property type="match status" value="1"/>
</dbReference>
<dbReference type="PROSITE" id="PS00792">
    <property type="entry name" value="DHPS_1"/>
    <property type="match status" value="1"/>
</dbReference>
<evidence type="ECO:0000256" key="1">
    <source>
        <dbReference type="ARBA" id="ARBA00000012"/>
    </source>
</evidence>
<gene>
    <name evidence="14" type="ORF">SAMN05445756_2118</name>
</gene>
<comment type="cofactor">
    <cofactor evidence="2 12">
        <name>Mg(2+)</name>
        <dbReference type="ChEBI" id="CHEBI:18420"/>
    </cofactor>
</comment>
<comment type="function">
    <text evidence="12">Catalyzes the condensation of para-aminobenzoate (pABA) with 6-hydroxymethyl-7,8-dihydropterin diphosphate (DHPt-PP) to form 7,8-dihydropteroate (H2Pte), the immediate precursor of folate derivatives.</text>
</comment>
<organism evidence="14 15">
    <name type="scientific">Kytococcus aerolatus</name>
    <dbReference type="NCBI Taxonomy" id="592308"/>
    <lineage>
        <taxon>Bacteria</taxon>
        <taxon>Bacillati</taxon>
        <taxon>Actinomycetota</taxon>
        <taxon>Actinomycetes</taxon>
        <taxon>Micrococcales</taxon>
        <taxon>Kytococcaceae</taxon>
        <taxon>Kytococcus</taxon>
    </lineage>
</organism>
<reference evidence="14 15" key="1">
    <citation type="submission" date="2017-06" db="EMBL/GenBank/DDBJ databases">
        <authorList>
            <person name="Kim H.J."/>
            <person name="Triplett B.A."/>
        </authorList>
    </citation>
    <scope>NUCLEOTIDE SEQUENCE [LARGE SCALE GENOMIC DNA]</scope>
    <source>
        <strain evidence="14 15">DSM 22179</strain>
    </source>
</reference>
<keyword evidence="8 12" id="KW-0479">Metal-binding</keyword>
<evidence type="ECO:0000313" key="14">
    <source>
        <dbReference type="EMBL" id="SNC73737.1"/>
    </source>
</evidence>
<dbReference type="EMBL" id="FYEZ01000003">
    <property type="protein sequence ID" value="SNC73737.1"/>
    <property type="molecule type" value="Genomic_DNA"/>
</dbReference>